<gene>
    <name evidence="2" type="ORF">M1E25_14615</name>
</gene>
<comment type="caution">
    <text evidence="2">The sequence shown here is derived from an EMBL/GenBank/DDBJ whole genome shotgun (WGS) entry which is preliminary data.</text>
</comment>
<evidence type="ECO:0000313" key="2">
    <source>
        <dbReference type="EMBL" id="MCM2578573.1"/>
    </source>
</evidence>
<dbReference type="EMBL" id="JAMQGM010000029">
    <property type="protein sequence ID" value="MCM2578573.1"/>
    <property type="molecule type" value="Genomic_DNA"/>
</dbReference>
<keyword evidence="3" id="KW-1185">Reference proteome</keyword>
<sequence>MAPHDGGYAPIYERLVGEQGDVPAQARQAAEAVQRSAQALDINGLSHPQPDPYSPYPPPAVAPHQHTHETAAPHPQGPPEQPVDPSPRSRQEDAAQGPGSSWFQ</sequence>
<name>A0ABT0X7S5_9ACTN</name>
<feature type="compositionally biased region" description="Pro residues" evidence="1">
    <location>
        <begin position="49"/>
        <end position="61"/>
    </location>
</feature>
<organism evidence="2 3">
    <name type="scientific">Streptomyces meridianus</name>
    <dbReference type="NCBI Taxonomy" id="2938945"/>
    <lineage>
        <taxon>Bacteria</taxon>
        <taxon>Bacillati</taxon>
        <taxon>Actinomycetota</taxon>
        <taxon>Actinomycetes</taxon>
        <taxon>Kitasatosporales</taxon>
        <taxon>Streptomycetaceae</taxon>
        <taxon>Streptomyces</taxon>
    </lineage>
</organism>
<proteinExistence type="predicted"/>
<feature type="region of interest" description="Disordered" evidence="1">
    <location>
        <begin position="19"/>
        <end position="104"/>
    </location>
</feature>
<dbReference type="RefSeq" id="WP_251415313.1">
    <property type="nucleotide sequence ID" value="NZ_JAMQGM010000029.1"/>
</dbReference>
<reference evidence="2" key="1">
    <citation type="journal article" date="2023" name="Int. J. Syst. Evol. Microbiol.">
        <title>Streptomyces meridianus sp. nov. isolated from brackish water of the Tagus estuary in Alcochete, Portugal.</title>
        <authorList>
            <person name="Santos J.D.N."/>
            <person name="Klimek D."/>
            <person name="Calusinska M."/>
            <person name="Lobo Da Cunha A."/>
            <person name="Catita J."/>
            <person name="Goncalves H."/>
            <person name="Gonzalez I."/>
            <person name="Reyes F."/>
            <person name="Lage O.M."/>
        </authorList>
    </citation>
    <scope>NUCLEOTIDE SEQUENCE</scope>
    <source>
        <strain evidence="2">MTZ3.1</strain>
    </source>
</reference>
<evidence type="ECO:0000313" key="3">
    <source>
        <dbReference type="Proteomes" id="UP001167160"/>
    </source>
</evidence>
<accession>A0ABT0X7S5</accession>
<feature type="compositionally biased region" description="Pro residues" evidence="1">
    <location>
        <begin position="75"/>
        <end position="85"/>
    </location>
</feature>
<feature type="compositionally biased region" description="Low complexity" evidence="1">
    <location>
        <begin position="24"/>
        <end position="39"/>
    </location>
</feature>
<protein>
    <submittedName>
        <fullName evidence="2">Uncharacterized protein</fullName>
    </submittedName>
</protein>
<evidence type="ECO:0000256" key="1">
    <source>
        <dbReference type="SAM" id="MobiDB-lite"/>
    </source>
</evidence>
<dbReference type="Proteomes" id="UP001167160">
    <property type="component" value="Unassembled WGS sequence"/>
</dbReference>